<proteinExistence type="predicted"/>
<dbReference type="InterPro" id="IPR036374">
    <property type="entry name" value="OxRdtase_Mopterin-bd_sf"/>
</dbReference>
<evidence type="ECO:0000256" key="1">
    <source>
        <dbReference type="SAM" id="SignalP"/>
    </source>
</evidence>
<dbReference type="AlphaFoldDB" id="A0AAC9WFD6"/>
<reference evidence="4 6" key="2">
    <citation type="submission" date="2017-03" db="EMBL/GenBank/DDBJ databases">
        <title>Complete sequence of Clostridium formicaceticum DSM 92.</title>
        <authorList>
            <person name="Poehlein A."/>
            <person name="Karl M."/>
            <person name="Bengelsdorf F.R."/>
            <person name="Duerre P."/>
            <person name="Daniel R."/>
        </authorList>
    </citation>
    <scope>NUCLEOTIDE SEQUENCE [LARGE SCALE GENOMIC DNA]</scope>
    <source>
        <strain evidence="4 6">DSM 92</strain>
    </source>
</reference>
<feature type="domain" description="Oxidoreductase molybdopterin-binding" evidence="2">
    <location>
        <begin position="53"/>
        <end position="173"/>
    </location>
</feature>
<protein>
    <submittedName>
        <fullName evidence="4">Oxidoreductase molybdopterin binding domain protein</fullName>
    </submittedName>
</protein>
<accession>A0AAC9WFD6</accession>
<dbReference type="SUPFAM" id="SSF56524">
    <property type="entry name" value="Oxidoreductase molybdopterin-binding domain"/>
    <property type="match status" value="1"/>
</dbReference>
<dbReference type="Gene3D" id="3.90.420.10">
    <property type="entry name" value="Oxidoreductase, molybdopterin-binding domain"/>
    <property type="match status" value="1"/>
</dbReference>
<reference evidence="3 5" key="1">
    <citation type="submission" date="2016-10" db="EMBL/GenBank/DDBJ databases">
        <title>Complete Genome Sequence of Acetogen Clostridium formicoaceticum ATCC 27076.</title>
        <authorList>
            <person name="Bao T."/>
            <person name="Cheng C."/>
            <person name="Zhao J."/>
            <person name="Yang S.-T."/>
            <person name="Wang J."/>
            <person name="Wang M."/>
        </authorList>
    </citation>
    <scope>NUCLEOTIDE SEQUENCE [LARGE SCALE GENOMIC DNA]</scope>
    <source>
        <strain evidence="3 5">ATCC 27076</strain>
    </source>
</reference>
<dbReference type="EMBL" id="CP017603">
    <property type="protein sequence ID" value="AOY76268.1"/>
    <property type="molecule type" value="Genomic_DNA"/>
</dbReference>
<sequence>MIGKQKICVFLIVTMLLFIITGCSAPADPDVEISIEKDAMLEEHITITGIKDEGLVITVEEIQALNAVKKEVTSVNSSGEEKTFSVTGALLEEILVKQGTSQKDLTGIRLVAGDGYSIEVPKEILDKRDILLVYEVDDAPLGPKEKPIRIIIPEERAMYWVSNLATIEILETIEQAETNKIIFLETVKETISLEDYPYYDSTDKAIKTQALLEQLEGDTSSQSIYIKAVDGLEKNETFPIFKEAYIKVTGADAPAFLSPDMPKGMHVKDILYFSHASTAWVSYDQTKEMIEIKVLNGHEGILIEEILKEIGVKKEGTYILTAIDGYTIEVNGSDLKNGILYEGEEGQLSTFFEGLPKNTGIKGLLSIEAKTN</sequence>
<feature type="chain" id="PRO_5042096606" evidence="1">
    <location>
        <begin position="26"/>
        <end position="372"/>
    </location>
</feature>
<evidence type="ECO:0000313" key="6">
    <source>
        <dbReference type="Proteomes" id="UP000192478"/>
    </source>
</evidence>
<dbReference type="PROSITE" id="PS51257">
    <property type="entry name" value="PROKAR_LIPOPROTEIN"/>
    <property type="match status" value="1"/>
</dbReference>
<keyword evidence="1" id="KW-0732">Signal</keyword>
<dbReference type="Proteomes" id="UP000177894">
    <property type="component" value="Chromosome"/>
</dbReference>
<evidence type="ECO:0000313" key="3">
    <source>
        <dbReference type="EMBL" id="AOY76268.1"/>
    </source>
</evidence>
<dbReference type="Pfam" id="PF00174">
    <property type="entry name" value="Oxidored_molyb"/>
    <property type="match status" value="1"/>
</dbReference>
<evidence type="ECO:0000313" key="5">
    <source>
        <dbReference type="Proteomes" id="UP000177894"/>
    </source>
</evidence>
<organism evidence="4 6">
    <name type="scientific">Clostridium formicaceticum</name>
    <dbReference type="NCBI Taxonomy" id="1497"/>
    <lineage>
        <taxon>Bacteria</taxon>
        <taxon>Bacillati</taxon>
        <taxon>Bacillota</taxon>
        <taxon>Clostridia</taxon>
        <taxon>Eubacteriales</taxon>
        <taxon>Clostridiaceae</taxon>
        <taxon>Clostridium</taxon>
    </lineage>
</organism>
<dbReference type="InterPro" id="IPR000572">
    <property type="entry name" value="OxRdtase_Mopterin-bd_dom"/>
</dbReference>
<keyword evidence="5" id="KW-1185">Reference proteome</keyword>
<evidence type="ECO:0000259" key="2">
    <source>
        <dbReference type="Pfam" id="PF00174"/>
    </source>
</evidence>
<dbReference type="KEGG" id="cfm:BJL90_10360"/>
<dbReference type="Proteomes" id="UP000192478">
    <property type="component" value="Chromosome"/>
</dbReference>
<gene>
    <name evidence="3" type="ORF">BJL90_10360</name>
    <name evidence="4" type="ORF">CLFO_09790</name>
</gene>
<name>A0AAC9WFD6_9CLOT</name>
<dbReference type="RefSeq" id="WP_070967499.1">
    <property type="nucleotide sequence ID" value="NZ_CP017603.1"/>
</dbReference>
<feature type="signal peptide" evidence="1">
    <location>
        <begin position="1"/>
        <end position="25"/>
    </location>
</feature>
<evidence type="ECO:0000313" key="4">
    <source>
        <dbReference type="EMBL" id="ARE86653.1"/>
    </source>
</evidence>
<dbReference type="EMBL" id="CP020559">
    <property type="protein sequence ID" value="ARE86653.1"/>
    <property type="molecule type" value="Genomic_DNA"/>
</dbReference>